<protein>
    <submittedName>
        <fullName evidence="1">Uncharacterized protein</fullName>
    </submittedName>
</protein>
<dbReference type="EMBL" id="CM007901">
    <property type="protein sequence ID" value="OTG03678.1"/>
    <property type="molecule type" value="Genomic_DNA"/>
</dbReference>
<organism evidence="1 2">
    <name type="scientific">Helianthus annuus</name>
    <name type="common">Common sunflower</name>
    <dbReference type="NCBI Taxonomy" id="4232"/>
    <lineage>
        <taxon>Eukaryota</taxon>
        <taxon>Viridiplantae</taxon>
        <taxon>Streptophyta</taxon>
        <taxon>Embryophyta</taxon>
        <taxon>Tracheophyta</taxon>
        <taxon>Spermatophyta</taxon>
        <taxon>Magnoliopsida</taxon>
        <taxon>eudicotyledons</taxon>
        <taxon>Gunneridae</taxon>
        <taxon>Pentapetalae</taxon>
        <taxon>asterids</taxon>
        <taxon>campanulids</taxon>
        <taxon>Asterales</taxon>
        <taxon>Asteraceae</taxon>
        <taxon>Asteroideae</taxon>
        <taxon>Heliantheae alliance</taxon>
        <taxon>Heliantheae</taxon>
        <taxon>Helianthus</taxon>
    </lineage>
</organism>
<accession>A0A251SXV9</accession>
<keyword evidence="2" id="KW-1185">Reference proteome</keyword>
<name>A0A251SXV9_HELAN</name>
<gene>
    <name evidence="1" type="ORF">HannXRQ_Chr12g0354051</name>
</gene>
<sequence length="182" mass="20339">MRKRNQRRRRSAVSGGAAAATTMFGRRCLRFRVSVHSSLGSAISVQSSSRRRGVLARFIFGPYLGSVQYLSNQVHVTVQLHFGQLRSTQLWFGSTSQHRSALIRVSLGLSSSAGLSAARFNPVRLELSENGGNFVRYQAKVAAKRMLLNMAPSKGCVWLWVQQWCSLTVYCCTACFYFGYRS</sequence>
<dbReference type="InParanoid" id="A0A251SXV9"/>
<reference evidence="2" key="1">
    <citation type="journal article" date="2017" name="Nature">
        <title>The sunflower genome provides insights into oil metabolism, flowering and Asterid evolution.</title>
        <authorList>
            <person name="Badouin H."/>
            <person name="Gouzy J."/>
            <person name="Grassa C.J."/>
            <person name="Murat F."/>
            <person name="Staton S.E."/>
            <person name="Cottret L."/>
            <person name="Lelandais-Briere C."/>
            <person name="Owens G.L."/>
            <person name="Carrere S."/>
            <person name="Mayjonade B."/>
            <person name="Legrand L."/>
            <person name="Gill N."/>
            <person name="Kane N.C."/>
            <person name="Bowers J.E."/>
            <person name="Hubner S."/>
            <person name="Bellec A."/>
            <person name="Berard A."/>
            <person name="Berges H."/>
            <person name="Blanchet N."/>
            <person name="Boniface M.C."/>
            <person name="Brunel D."/>
            <person name="Catrice O."/>
            <person name="Chaidir N."/>
            <person name="Claudel C."/>
            <person name="Donnadieu C."/>
            <person name="Faraut T."/>
            <person name="Fievet G."/>
            <person name="Helmstetter N."/>
            <person name="King M."/>
            <person name="Knapp S.J."/>
            <person name="Lai Z."/>
            <person name="Le Paslier M.C."/>
            <person name="Lippi Y."/>
            <person name="Lorenzon L."/>
            <person name="Mandel J.R."/>
            <person name="Marage G."/>
            <person name="Marchand G."/>
            <person name="Marquand E."/>
            <person name="Bret-Mestries E."/>
            <person name="Morien E."/>
            <person name="Nambeesan S."/>
            <person name="Nguyen T."/>
            <person name="Pegot-Espagnet P."/>
            <person name="Pouilly N."/>
            <person name="Raftis F."/>
            <person name="Sallet E."/>
            <person name="Schiex T."/>
            <person name="Thomas J."/>
            <person name="Vandecasteele C."/>
            <person name="Vares D."/>
            <person name="Vear F."/>
            <person name="Vautrin S."/>
            <person name="Crespi M."/>
            <person name="Mangin B."/>
            <person name="Burke J.M."/>
            <person name="Salse J."/>
            <person name="Munos S."/>
            <person name="Vincourt P."/>
            <person name="Rieseberg L.H."/>
            <person name="Langlade N.B."/>
        </authorList>
    </citation>
    <scope>NUCLEOTIDE SEQUENCE [LARGE SCALE GENOMIC DNA]</scope>
    <source>
        <strain evidence="2">cv. SF193</strain>
    </source>
</reference>
<evidence type="ECO:0000313" key="2">
    <source>
        <dbReference type="Proteomes" id="UP000215914"/>
    </source>
</evidence>
<dbReference type="AlphaFoldDB" id="A0A251SXV9"/>
<dbReference type="Proteomes" id="UP000215914">
    <property type="component" value="Chromosome 12"/>
</dbReference>
<proteinExistence type="predicted"/>
<evidence type="ECO:0000313" key="1">
    <source>
        <dbReference type="EMBL" id="OTG03678.1"/>
    </source>
</evidence>